<dbReference type="InterPro" id="IPR022147">
    <property type="entry name" value="GSIII_N"/>
</dbReference>
<reference evidence="5" key="2">
    <citation type="journal article" date="2021" name="PeerJ">
        <title>Extensive microbial diversity within the chicken gut microbiome revealed by metagenomics and culture.</title>
        <authorList>
            <person name="Gilroy R."/>
            <person name="Ravi A."/>
            <person name="Getino M."/>
            <person name="Pursley I."/>
            <person name="Horton D.L."/>
            <person name="Alikhan N.F."/>
            <person name="Baker D."/>
            <person name="Gharbi K."/>
            <person name="Hall N."/>
            <person name="Watson M."/>
            <person name="Adriaenssens E.M."/>
            <person name="Foster-Nyarko E."/>
            <person name="Jarju S."/>
            <person name="Secka A."/>
            <person name="Antonio M."/>
            <person name="Oren A."/>
            <person name="Chaudhuri R.R."/>
            <person name="La Ragione R."/>
            <person name="Hildebrand F."/>
            <person name="Pallen M.J."/>
        </authorList>
    </citation>
    <scope>NUCLEOTIDE SEQUENCE</scope>
    <source>
        <strain evidence="5">ChiGjej1B1-2707</strain>
    </source>
</reference>
<comment type="similarity">
    <text evidence="1 2">Belongs to the glutamine synthetase family.</text>
</comment>
<dbReference type="PANTHER" id="PTHR42974:SF1">
    <property type="entry name" value="TYPE-3 GLUTAMINE SYNTHETASE"/>
    <property type="match status" value="1"/>
</dbReference>
<comment type="caution">
    <text evidence="5">The sequence shown here is derived from an EMBL/GenBank/DDBJ whole genome shotgun (WGS) entry which is preliminary data.</text>
</comment>
<dbReference type="InterPro" id="IPR014746">
    <property type="entry name" value="Gln_synth/guanido_kin_cat_dom"/>
</dbReference>
<gene>
    <name evidence="5" type="ORF">IAA69_07940</name>
</gene>
<reference evidence="5" key="1">
    <citation type="submission" date="2020-10" db="EMBL/GenBank/DDBJ databases">
        <authorList>
            <person name="Gilroy R."/>
        </authorList>
    </citation>
    <scope>NUCLEOTIDE SEQUENCE</scope>
    <source>
        <strain evidence="5">ChiGjej1B1-2707</strain>
    </source>
</reference>
<dbReference type="PROSITE" id="PS00181">
    <property type="entry name" value="GLNA_ATP"/>
    <property type="match status" value="1"/>
</dbReference>
<organism evidence="5 6">
    <name type="scientific">Candidatus Aveggerthella stercoripullorum</name>
    <dbReference type="NCBI Taxonomy" id="2840688"/>
    <lineage>
        <taxon>Bacteria</taxon>
        <taxon>Bacillati</taxon>
        <taxon>Actinomycetota</taxon>
        <taxon>Coriobacteriia</taxon>
        <taxon>Eggerthellales</taxon>
        <taxon>Eggerthellaceae</taxon>
        <taxon>Eggerthellaceae incertae sedis</taxon>
        <taxon>Candidatus Aveggerthella</taxon>
    </lineage>
</organism>
<dbReference type="InterPro" id="IPR040577">
    <property type="entry name" value="Gln-synt_C"/>
</dbReference>
<evidence type="ECO:0000313" key="5">
    <source>
        <dbReference type="EMBL" id="HIR02173.1"/>
    </source>
</evidence>
<name>A0A9D1A328_9ACTN</name>
<evidence type="ECO:0000256" key="2">
    <source>
        <dbReference type="RuleBase" id="RU000384"/>
    </source>
</evidence>
<sequence length="698" mass="77886">MNTPVDIYGSMVFNDVTMQEKLPSDVYKKLSQTMKEGKALDQDVANAVAHAMKEWAIDHGATHYAHWFQPLTGITSEKHDAFIDPVGNGTAITKFSGKELIQGEPDASSFPSGGLRATFEARGYTAWDPTSYAFIKDEVLCIPTAFSSYTGEALDKKTPLLRSMAAIDEQGRRVLKLFGEEDLGTVTATVGAEQEYFLIPEKSFAARQDLAVCGRTLFGAAPSKGQELEEHYFGAIRPTVNEFMKELDDELWKLGIAAKTKHNEVAPCQHELAPVFCQCNRAIDENLITMEKMRLLASHHGLECLQHEKPFEGINGSGKHDNWSLSAGGVNLFDPGDNPIENLRFLVFLTCVIEAVDEYQELLRMSVATASNDHRLGADEAPPAIVSMFLGDEISAIVDALVTDHESEYTTAVKVSMDLGVDVLPNFLKDNTDRNRTSPFAFTGNKWEFRMPGSQQNLSDCNMVLNTAVAKSLKDFADAMEQVPRQDFEKEAVSYIKKSLAEHRRIIFGGNGYSQEWEEEAARRGLANHRTTAEALPCFVDPKSIDLFCQMGVMSETEVRSRYEVKLEKYNKILNIETRVMKRMACRDYLPAISKYAADVADRITSIKTAVPSADVSHLEEIMQILLNGMKEASGALNALNSLHDEAESIADEQERANFYAEHIIPAMEALRAPIDRLENFVDCKYWPVPTYNEILFY</sequence>
<proteinExistence type="inferred from homology"/>
<dbReference type="Gene3D" id="1.20.120.1560">
    <property type="match status" value="1"/>
</dbReference>
<dbReference type="SUPFAM" id="SSF55931">
    <property type="entry name" value="Glutamine synthetase/guanido kinase"/>
    <property type="match status" value="1"/>
</dbReference>
<dbReference type="EMBL" id="DVGB01000095">
    <property type="protein sequence ID" value="HIR02173.1"/>
    <property type="molecule type" value="Genomic_DNA"/>
</dbReference>
<protein>
    <submittedName>
        <fullName evidence="5">Glutamine synthetase III</fullName>
    </submittedName>
</protein>
<dbReference type="InterPro" id="IPR027303">
    <property type="entry name" value="Gln_synth_gly_rich_site"/>
</dbReference>
<evidence type="ECO:0000259" key="4">
    <source>
        <dbReference type="PROSITE" id="PS51987"/>
    </source>
</evidence>
<dbReference type="PROSITE" id="PS51986">
    <property type="entry name" value="GS_BETA_GRASP"/>
    <property type="match status" value="1"/>
</dbReference>
<dbReference type="Pfam" id="PF18318">
    <property type="entry name" value="Gln-synt_C-ter"/>
    <property type="match status" value="1"/>
</dbReference>
<dbReference type="Proteomes" id="UP000824261">
    <property type="component" value="Unassembled WGS sequence"/>
</dbReference>
<dbReference type="Gene3D" id="3.30.590.10">
    <property type="entry name" value="Glutamine synthetase/guanido kinase, catalytic domain"/>
    <property type="match status" value="1"/>
</dbReference>
<dbReference type="SMART" id="SM01230">
    <property type="entry name" value="Gln-synt_C"/>
    <property type="match status" value="1"/>
</dbReference>
<evidence type="ECO:0000259" key="3">
    <source>
        <dbReference type="PROSITE" id="PS51986"/>
    </source>
</evidence>
<dbReference type="PANTHER" id="PTHR42974">
    <property type="entry name" value="GLUTAMINE SYNTHETASE"/>
    <property type="match status" value="1"/>
</dbReference>
<accession>A0A9D1A328</accession>
<evidence type="ECO:0000313" key="6">
    <source>
        <dbReference type="Proteomes" id="UP000824261"/>
    </source>
</evidence>
<dbReference type="InterPro" id="IPR008147">
    <property type="entry name" value="Gln_synt_N"/>
</dbReference>
<dbReference type="GO" id="GO:0006542">
    <property type="term" value="P:glutamine biosynthetic process"/>
    <property type="evidence" value="ECO:0007669"/>
    <property type="project" value="InterPro"/>
</dbReference>
<dbReference type="InterPro" id="IPR052725">
    <property type="entry name" value="GS_Type-3"/>
</dbReference>
<dbReference type="AlphaFoldDB" id="A0A9D1A328"/>
<feature type="domain" description="GS beta-grasp" evidence="3">
    <location>
        <begin position="62"/>
        <end position="151"/>
    </location>
</feature>
<dbReference type="PROSITE" id="PS51987">
    <property type="entry name" value="GS_CATALYTIC"/>
    <property type="match status" value="1"/>
</dbReference>
<dbReference type="InterPro" id="IPR008146">
    <property type="entry name" value="Gln_synth_cat_dom"/>
</dbReference>
<feature type="domain" description="GS catalytic" evidence="4">
    <location>
        <begin position="171"/>
        <end position="589"/>
    </location>
</feature>
<dbReference type="GO" id="GO:0004356">
    <property type="term" value="F:glutamine synthetase activity"/>
    <property type="evidence" value="ECO:0007669"/>
    <property type="project" value="InterPro"/>
</dbReference>
<dbReference type="Pfam" id="PF12437">
    <property type="entry name" value="GSIII_N"/>
    <property type="match status" value="1"/>
</dbReference>
<dbReference type="Pfam" id="PF00120">
    <property type="entry name" value="Gln-synt_C"/>
    <property type="match status" value="1"/>
</dbReference>
<evidence type="ECO:0000256" key="1">
    <source>
        <dbReference type="PROSITE-ProRule" id="PRU01330"/>
    </source>
</evidence>